<protein>
    <submittedName>
        <fullName evidence="2">Poly(RC)-binding protein 2</fullName>
    </submittedName>
</protein>
<evidence type="ECO:0000313" key="2">
    <source>
        <dbReference type="EMBL" id="EHB14573.1"/>
    </source>
</evidence>
<dbReference type="STRING" id="10181.G5BZ62"/>
<reference evidence="2 3" key="1">
    <citation type="journal article" date="2011" name="Nature">
        <title>Genome sequencing reveals insights into physiology and longevity of the naked mole rat.</title>
        <authorList>
            <person name="Kim E.B."/>
            <person name="Fang X."/>
            <person name="Fushan A.A."/>
            <person name="Huang Z."/>
            <person name="Lobanov A.V."/>
            <person name="Han L."/>
            <person name="Marino S.M."/>
            <person name="Sun X."/>
            <person name="Turanov A.A."/>
            <person name="Yang P."/>
            <person name="Yim S.H."/>
            <person name="Zhao X."/>
            <person name="Kasaikina M.V."/>
            <person name="Stoletzki N."/>
            <person name="Peng C."/>
            <person name="Polak P."/>
            <person name="Xiong Z."/>
            <person name="Kiezun A."/>
            <person name="Zhu Y."/>
            <person name="Chen Y."/>
            <person name="Kryukov G.V."/>
            <person name="Zhang Q."/>
            <person name="Peshkin L."/>
            <person name="Yang L."/>
            <person name="Bronson R.T."/>
            <person name="Buffenstein R."/>
            <person name="Wang B."/>
            <person name="Han C."/>
            <person name="Li Q."/>
            <person name="Chen L."/>
            <person name="Zhao W."/>
            <person name="Sunyaev S.R."/>
            <person name="Park T.J."/>
            <person name="Zhang G."/>
            <person name="Wang J."/>
            <person name="Gladyshev V.N."/>
        </authorList>
    </citation>
    <scope>NUCLEOTIDE SEQUENCE [LARGE SCALE GENOMIC DNA]</scope>
</reference>
<gene>
    <name evidence="2" type="ORF">GW7_20229</name>
</gene>
<feature type="region of interest" description="Disordered" evidence="1">
    <location>
        <begin position="66"/>
        <end position="91"/>
    </location>
</feature>
<proteinExistence type="predicted"/>
<organism evidence="2 3">
    <name type="scientific">Heterocephalus glaber</name>
    <name type="common">Naked mole rat</name>
    <dbReference type="NCBI Taxonomy" id="10181"/>
    <lineage>
        <taxon>Eukaryota</taxon>
        <taxon>Metazoa</taxon>
        <taxon>Chordata</taxon>
        <taxon>Craniata</taxon>
        <taxon>Vertebrata</taxon>
        <taxon>Euteleostomi</taxon>
        <taxon>Mammalia</taxon>
        <taxon>Eutheria</taxon>
        <taxon>Euarchontoglires</taxon>
        <taxon>Glires</taxon>
        <taxon>Rodentia</taxon>
        <taxon>Hystricomorpha</taxon>
        <taxon>Bathyergidae</taxon>
        <taxon>Heterocephalus</taxon>
    </lineage>
</organism>
<dbReference type="Proteomes" id="UP000006813">
    <property type="component" value="Unassembled WGS sequence"/>
</dbReference>
<dbReference type="InParanoid" id="G5BZ62"/>
<evidence type="ECO:0000313" key="3">
    <source>
        <dbReference type="Proteomes" id="UP000006813"/>
    </source>
</evidence>
<accession>G5BZ62</accession>
<sequence>MGRKLAVWAEERRVSEEGARGELCTINSECSCPERVITMAGLTTAIFKNFAMTIDKLVEDISRSMTNSTATVDPPPSEPGGPCTSVQLSQL</sequence>
<evidence type="ECO:0000256" key="1">
    <source>
        <dbReference type="SAM" id="MobiDB-lite"/>
    </source>
</evidence>
<dbReference type="AlphaFoldDB" id="G5BZ62"/>
<dbReference type="EMBL" id="JH172526">
    <property type="protein sequence ID" value="EHB14573.1"/>
    <property type="molecule type" value="Genomic_DNA"/>
</dbReference>
<name>G5BZ62_HETGA</name>